<dbReference type="GO" id="GO:0005524">
    <property type="term" value="F:ATP binding"/>
    <property type="evidence" value="ECO:0007669"/>
    <property type="project" value="UniProtKB-KW"/>
</dbReference>
<evidence type="ECO:0000256" key="5">
    <source>
        <dbReference type="ARBA" id="ARBA00022763"/>
    </source>
</evidence>
<comment type="function">
    <text evidence="1 9">May be involved in recombinational repair of damaged DNA.</text>
</comment>
<dbReference type="SUPFAM" id="SSF52540">
    <property type="entry name" value="P-loop containing nucleoside triphosphate hydrolases"/>
    <property type="match status" value="1"/>
</dbReference>
<dbReference type="RefSeq" id="WP_062623122.1">
    <property type="nucleotide sequence ID" value="NZ_JRWG01000014.1"/>
</dbReference>
<evidence type="ECO:0000256" key="7">
    <source>
        <dbReference type="ARBA" id="ARBA00023204"/>
    </source>
</evidence>
<dbReference type="Proteomes" id="UP000070138">
    <property type="component" value="Unassembled WGS sequence"/>
</dbReference>
<evidence type="ECO:0000256" key="10">
    <source>
        <dbReference type="SAM" id="Coils"/>
    </source>
</evidence>
<dbReference type="NCBIfam" id="TIGR00634">
    <property type="entry name" value="recN"/>
    <property type="match status" value="1"/>
</dbReference>
<dbReference type="GO" id="GO:0009432">
    <property type="term" value="P:SOS response"/>
    <property type="evidence" value="ECO:0007669"/>
    <property type="project" value="TreeGrafter"/>
</dbReference>
<name>A0A137REI9_9FLAO</name>
<dbReference type="GO" id="GO:0043590">
    <property type="term" value="C:bacterial nucleoid"/>
    <property type="evidence" value="ECO:0007669"/>
    <property type="project" value="TreeGrafter"/>
</dbReference>
<dbReference type="OrthoDB" id="9806954at2"/>
<reference evidence="13" key="1">
    <citation type="submission" date="2014-10" db="EMBL/GenBank/DDBJ databases">
        <title>Genome sequencing of Vitellibacter sp. D-24.</title>
        <authorList>
            <person name="Thevarajoo S."/>
            <person name="Selvaratnam C."/>
            <person name="Goh K.M."/>
            <person name="Chong C.S."/>
        </authorList>
    </citation>
    <scope>NUCLEOTIDE SEQUENCE [LARGE SCALE GENOMIC DNA]</scope>
    <source>
        <strain evidence="13">D-24</strain>
    </source>
</reference>
<dbReference type="Pfam" id="PF02463">
    <property type="entry name" value="SMC_N"/>
    <property type="match status" value="1"/>
</dbReference>
<dbReference type="PIRSF" id="PIRSF003128">
    <property type="entry name" value="RecN"/>
    <property type="match status" value="1"/>
</dbReference>
<dbReference type="AlphaFoldDB" id="A0A137REI9"/>
<keyword evidence="5 9" id="KW-0227">DNA damage</keyword>
<keyword evidence="4" id="KW-0547">Nucleotide-binding</keyword>
<dbReference type="EMBL" id="JRWG01000014">
    <property type="protein sequence ID" value="KXN97907.1"/>
    <property type="molecule type" value="Genomic_DNA"/>
</dbReference>
<evidence type="ECO:0000256" key="1">
    <source>
        <dbReference type="ARBA" id="ARBA00003618"/>
    </source>
</evidence>
<keyword evidence="10" id="KW-0175">Coiled coil</keyword>
<protein>
    <recommendedName>
        <fullName evidence="3 9">DNA repair protein RecN</fullName>
    </recommendedName>
    <alternativeName>
        <fullName evidence="8 9">Recombination protein N</fullName>
    </alternativeName>
</protein>
<dbReference type="PANTHER" id="PTHR11059">
    <property type="entry name" value="DNA REPAIR PROTEIN RECN"/>
    <property type="match status" value="1"/>
</dbReference>
<keyword evidence="7 9" id="KW-0234">DNA repair</keyword>
<feature type="coiled-coil region" evidence="10">
    <location>
        <begin position="202"/>
        <end position="236"/>
    </location>
</feature>
<dbReference type="InterPro" id="IPR027417">
    <property type="entry name" value="P-loop_NTPase"/>
</dbReference>
<evidence type="ECO:0000256" key="4">
    <source>
        <dbReference type="ARBA" id="ARBA00022741"/>
    </source>
</evidence>
<gene>
    <name evidence="12" type="ORF">LS48_14025</name>
</gene>
<accession>A0A137REI9</accession>
<keyword evidence="13" id="KW-1185">Reference proteome</keyword>
<keyword evidence="6" id="KW-0067">ATP-binding</keyword>
<dbReference type="InterPro" id="IPR003395">
    <property type="entry name" value="RecF/RecN/SMC_N"/>
</dbReference>
<dbReference type="GO" id="GO:0006310">
    <property type="term" value="P:DNA recombination"/>
    <property type="evidence" value="ECO:0007669"/>
    <property type="project" value="InterPro"/>
</dbReference>
<dbReference type="PATRIC" id="fig|1548749.3.peg.2927"/>
<evidence type="ECO:0000256" key="6">
    <source>
        <dbReference type="ARBA" id="ARBA00022840"/>
    </source>
</evidence>
<dbReference type="InterPro" id="IPR004604">
    <property type="entry name" value="DNA_recomb/repair_RecN"/>
</dbReference>
<sequence length="550" mass="61832">MITSLAIKNYALIEDIRVDLNEGLTIITGETGAGKSIILGALALVLGKRADLSSVKDPLKKCIIEGHFSIKNYDLQNIFQENDLDYEHNTIIRREILPGGKSRAFVNDTPVSLTQLQALAPYLVDVHSQHETLEIVSETFQMEVIDALAGNSELLKVYKSQFEDFKKTSEALSKLKLQKDTASKELDYNTFLYNELQQANLKKLSQQELEETYETLNNAEAIQEALANANQLLDEEQIGSLQTAKEARVLLGRIKEFSKKFEGLWQRLNSTIIEMEDIAAEININAENIEADPEMLFQVNEKLQMLYKLQQKHAVSSVEELIKIEEALEEKVNITLGLDEQIGNFEKQKSQLRESTLKTAEELHKKRMEAIPILKKKLEEMLFPLGLPNAQFQFELISSKEFKNNGTDTLQLLFTANKGLAFGPLKKVASGGEMSRIMLAIKAVLAEYKKLPTIVFDEIDTGVSGEIANKMADIMYQMSKKMQLLSITHLPQIAAKGENHIKVYKEDANEVTATYLKHLNEDDRIVEIAKMLGGKNLSEAAIANAKELLN</sequence>
<evidence type="ECO:0000313" key="13">
    <source>
        <dbReference type="Proteomes" id="UP000070138"/>
    </source>
</evidence>
<evidence type="ECO:0000313" key="12">
    <source>
        <dbReference type="EMBL" id="KXN97907.1"/>
    </source>
</evidence>
<dbReference type="PANTHER" id="PTHR11059:SF0">
    <property type="entry name" value="DNA REPAIR PROTEIN RECN"/>
    <property type="match status" value="1"/>
</dbReference>
<dbReference type="Gene3D" id="3.40.50.300">
    <property type="entry name" value="P-loop containing nucleotide triphosphate hydrolases"/>
    <property type="match status" value="2"/>
</dbReference>
<dbReference type="CDD" id="cd03241">
    <property type="entry name" value="ABC_RecN"/>
    <property type="match status" value="2"/>
</dbReference>
<evidence type="ECO:0000256" key="9">
    <source>
        <dbReference type="PIRNR" id="PIRNR003128"/>
    </source>
</evidence>
<evidence type="ECO:0000256" key="3">
    <source>
        <dbReference type="ARBA" id="ARBA00021315"/>
    </source>
</evidence>
<evidence type="ECO:0000259" key="11">
    <source>
        <dbReference type="Pfam" id="PF02463"/>
    </source>
</evidence>
<dbReference type="STRING" id="1548749.LS48_14025"/>
<feature type="domain" description="RecF/RecN/SMC N-terminal" evidence="11">
    <location>
        <begin position="2"/>
        <end position="508"/>
    </location>
</feature>
<comment type="similarity">
    <text evidence="2 9">Belongs to the RecN family.</text>
</comment>
<proteinExistence type="inferred from homology"/>
<reference evidence="12 13" key="2">
    <citation type="journal article" date="2016" name="Int. J. Syst. Evol. Microbiol.">
        <title>Vitellibacter aquimaris sp. nov., a marine bacterium isolated from seawater.</title>
        <authorList>
            <person name="Thevarajoo S."/>
            <person name="Selvaratnam C."/>
            <person name="Goh K.M."/>
            <person name="Hong K.W."/>
            <person name="Chan X.Y."/>
            <person name="Chan K.G."/>
            <person name="Chong C.S."/>
        </authorList>
    </citation>
    <scope>NUCLEOTIDE SEQUENCE [LARGE SCALE GENOMIC DNA]</scope>
    <source>
        <strain evidence="12 13">D-24</strain>
    </source>
</reference>
<organism evidence="12 13">
    <name type="scientific">Aequorivita aquimaris</name>
    <dbReference type="NCBI Taxonomy" id="1548749"/>
    <lineage>
        <taxon>Bacteria</taxon>
        <taxon>Pseudomonadati</taxon>
        <taxon>Bacteroidota</taxon>
        <taxon>Flavobacteriia</taxon>
        <taxon>Flavobacteriales</taxon>
        <taxon>Flavobacteriaceae</taxon>
        <taxon>Aequorivita</taxon>
    </lineage>
</organism>
<evidence type="ECO:0000256" key="8">
    <source>
        <dbReference type="ARBA" id="ARBA00033408"/>
    </source>
</evidence>
<comment type="caution">
    <text evidence="12">The sequence shown here is derived from an EMBL/GenBank/DDBJ whole genome shotgun (WGS) entry which is preliminary data.</text>
</comment>
<evidence type="ECO:0000256" key="2">
    <source>
        <dbReference type="ARBA" id="ARBA00009441"/>
    </source>
</evidence>
<dbReference type="GO" id="GO:0006281">
    <property type="term" value="P:DNA repair"/>
    <property type="evidence" value="ECO:0007669"/>
    <property type="project" value="UniProtKB-KW"/>
</dbReference>